<sequence>MLAESRTRMVKVGRIEARLTVSSISRHEQVEASWVKHRQGTRHEARCGHPVSLVGQGLGNEVAYGHARTKTTRVGLLGGLGKSEKEESREVLGILKRLGHAGSCSHARTRLAIGRVLEGLGEGNAD</sequence>
<evidence type="ECO:0000313" key="2">
    <source>
        <dbReference type="Proteomes" id="UP000325081"/>
    </source>
</evidence>
<proteinExistence type="predicted"/>
<evidence type="ECO:0000313" key="1">
    <source>
        <dbReference type="EMBL" id="GER39261.1"/>
    </source>
</evidence>
<keyword evidence="2" id="KW-1185">Reference proteome</keyword>
<reference evidence="2" key="1">
    <citation type="journal article" date="2019" name="Curr. Biol.">
        <title>Genome Sequence of Striga asiatica Provides Insight into the Evolution of Plant Parasitism.</title>
        <authorList>
            <person name="Yoshida S."/>
            <person name="Kim S."/>
            <person name="Wafula E.K."/>
            <person name="Tanskanen J."/>
            <person name="Kim Y.M."/>
            <person name="Honaas L."/>
            <person name="Yang Z."/>
            <person name="Spallek T."/>
            <person name="Conn C.E."/>
            <person name="Ichihashi Y."/>
            <person name="Cheong K."/>
            <person name="Cui S."/>
            <person name="Der J.P."/>
            <person name="Gundlach H."/>
            <person name="Jiao Y."/>
            <person name="Hori C."/>
            <person name="Ishida J.K."/>
            <person name="Kasahara H."/>
            <person name="Kiba T."/>
            <person name="Kim M.S."/>
            <person name="Koo N."/>
            <person name="Laohavisit A."/>
            <person name="Lee Y.H."/>
            <person name="Lumba S."/>
            <person name="McCourt P."/>
            <person name="Mortimer J.C."/>
            <person name="Mutuku J.M."/>
            <person name="Nomura T."/>
            <person name="Sasaki-Sekimoto Y."/>
            <person name="Seto Y."/>
            <person name="Wang Y."/>
            <person name="Wakatake T."/>
            <person name="Sakakibara H."/>
            <person name="Demura T."/>
            <person name="Yamaguchi S."/>
            <person name="Yoneyama K."/>
            <person name="Manabe R.I."/>
            <person name="Nelson D.C."/>
            <person name="Schulman A.H."/>
            <person name="Timko M.P."/>
            <person name="dePamphilis C.W."/>
            <person name="Choi D."/>
            <person name="Shirasu K."/>
        </authorList>
    </citation>
    <scope>NUCLEOTIDE SEQUENCE [LARGE SCALE GENOMIC DNA]</scope>
    <source>
        <strain evidence="2">cv. UVA1</strain>
    </source>
</reference>
<name>A0A5A7Q306_STRAF</name>
<comment type="caution">
    <text evidence="1">The sequence shown here is derived from an EMBL/GenBank/DDBJ whole genome shotgun (WGS) entry which is preliminary data.</text>
</comment>
<gene>
    <name evidence="1" type="ORF">STAS_15868</name>
</gene>
<organism evidence="1 2">
    <name type="scientific">Striga asiatica</name>
    <name type="common">Asiatic witchweed</name>
    <name type="synonym">Buchnera asiatica</name>
    <dbReference type="NCBI Taxonomy" id="4170"/>
    <lineage>
        <taxon>Eukaryota</taxon>
        <taxon>Viridiplantae</taxon>
        <taxon>Streptophyta</taxon>
        <taxon>Embryophyta</taxon>
        <taxon>Tracheophyta</taxon>
        <taxon>Spermatophyta</taxon>
        <taxon>Magnoliopsida</taxon>
        <taxon>eudicotyledons</taxon>
        <taxon>Gunneridae</taxon>
        <taxon>Pentapetalae</taxon>
        <taxon>asterids</taxon>
        <taxon>lamiids</taxon>
        <taxon>Lamiales</taxon>
        <taxon>Orobanchaceae</taxon>
        <taxon>Buchnereae</taxon>
        <taxon>Striga</taxon>
    </lineage>
</organism>
<dbReference type="AlphaFoldDB" id="A0A5A7Q306"/>
<protein>
    <submittedName>
        <fullName evidence="1">Zinc finger and BTB domain-containing protein 1</fullName>
    </submittedName>
</protein>
<dbReference type="Proteomes" id="UP000325081">
    <property type="component" value="Unassembled WGS sequence"/>
</dbReference>
<accession>A0A5A7Q306</accession>
<dbReference type="EMBL" id="BKCP01005616">
    <property type="protein sequence ID" value="GER39261.1"/>
    <property type="molecule type" value="Genomic_DNA"/>
</dbReference>